<comment type="subcellular location">
    <subcellularLocation>
        <location evidence="1 13">Cytoplasm</location>
    </subcellularLocation>
</comment>
<evidence type="ECO:0000256" key="2">
    <source>
        <dbReference type="ARBA" id="ARBA00008226"/>
    </source>
</evidence>
<dbReference type="HAMAP" id="MF_00252">
    <property type="entry name" value="Lys_tRNA_synth_class2"/>
    <property type="match status" value="1"/>
</dbReference>
<dbReference type="CDD" id="cd00775">
    <property type="entry name" value="LysRS_core"/>
    <property type="match status" value="1"/>
</dbReference>
<dbReference type="PANTHER" id="PTHR42918:SF15">
    <property type="entry name" value="LYSINE--TRNA LIGASE, CHLOROPLASTIC_MITOCHONDRIAL"/>
    <property type="match status" value="1"/>
</dbReference>
<keyword evidence="17" id="KW-1185">Reference proteome</keyword>
<accession>A0AAI9WNS2</accession>
<dbReference type="InterPro" id="IPR002313">
    <property type="entry name" value="Lys-tRNA-ligase_II"/>
</dbReference>
<evidence type="ECO:0000256" key="11">
    <source>
        <dbReference type="ARBA" id="ARBA00023146"/>
    </source>
</evidence>
<feature type="binding site" evidence="13">
    <location>
        <position position="423"/>
    </location>
    <ligand>
        <name>Mg(2+)</name>
        <dbReference type="ChEBI" id="CHEBI:18420"/>
        <label>2</label>
    </ligand>
</feature>
<dbReference type="EMBL" id="WEHW01000001">
    <property type="protein sequence ID" value="KAB7652805.1"/>
    <property type="molecule type" value="Genomic_DNA"/>
</dbReference>
<dbReference type="InterPro" id="IPR006195">
    <property type="entry name" value="aa-tRNA-synth_II"/>
</dbReference>
<evidence type="ECO:0000256" key="9">
    <source>
        <dbReference type="ARBA" id="ARBA00022842"/>
    </source>
</evidence>
<dbReference type="GO" id="GO:0005829">
    <property type="term" value="C:cytosol"/>
    <property type="evidence" value="ECO:0007669"/>
    <property type="project" value="UniProtKB-ARBA"/>
</dbReference>
<dbReference type="Pfam" id="PF01336">
    <property type="entry name" value="tRNA_anti-codon"/>
    <property type="match status" value="1"/>
</dbReference>
<organism evidence="16 17">
    <name type="scientific">Sutterella seckii</name>
    <dbReference type="NCBI Taxonomy" id="1944635"/>
    <lineage>
        <taxon>Bacteria</taxon>
        <taxon>Pseudomonadati</taxon>
        <taxon>Pseudomonadota</taxon>
        <taxon>Betaproteobacteria</taxon>
        <taxon>Burkholderiales</taxon>
        <taxon>Sutterellaceae</taxon>
        <taxon>Sutterella</taxon>
    </lineage>
</organism>
<comment type="caution">
    <text evidence="16">The sequence shown here is derived from an EMBL/GenBank/DDBJ whole genome shotgun (WGS) entry which is preliminary data.</text>
</comment>
<dbReference type="EC" id="6.1.1.6" evidence="13"/>
<evidence type="ECO:0000313" key="17">
    <source>
        <dbReference type="Proteomes" id="UP000469462"/>
    </source>
</evidence>
<keyword evidence="7 13" id="KW-0547">Nucleotide-binding</keyword>
<comment type="cofactor">
    <cofactor evidence="13 14">
        <name>Mg(2+)</name>
        <dbReference type="ChEBI" id="CHEBI:18420"/>
    </cofactor>
    <text evidence="13 14">Binds 3 Mg(2+) ions per subunit.</text>
</comment>
<evidence type="ECO:0000313" key="16">
    <source>
        <dbReference type="EMBL" id="KAB7652805.1"/>
    </source>
</evidence>
<keyword evidence="5 13" id="KW-0436">Ligase</keyword>
<dbReference type="InterPro" id="IPR044136">
    <property type="entry name" value="Lys-tRNA-ligase_II_N"/>
</dbReference>
<dbReference type="AlphaFoldDB" id="A0AAI9WNS2"/>
<dbReference type="InterPro" id="IPR045864">
    <property type="entry name" value="aa-tRNA-synth_II/BPL/LPL"/>
</dbReference>
<evidence type="ECO:0000256" key="3">
    <source>
        <dbReference type="ARBA" id="ARBA00011738"/>
    </source>
</evidence>
<comment type="catalytic activity">
    <reaction evidence="12 13 14">
        <text>tRNA(Lys) + L-lysine + ATP = L-lysyl-tRNA(Lys) + AMP + diphosphate</text>
        <dbReference type="Rhea" id="RHEA:20792"/>
        <dbReference type="Rhea" id="RHEA-COMP:9696"/>
        <dbReference type="Rhea" id="RHEA-COMP:9697"/>
        <dbReference type="ChEBI" id="CHEBI:30616"/>
        <dbReference type="ChEBI" id="CHEBI:32551"/>
        <dbReference type="ChEBI" id="CHEBI:33019"/>
        <dbReference type="ChEBI" id="CHEBI:78442"/>
        <dbReference type="ChEBI" id="CHEBI:78529"/>
        <dbReference type="ChEBI" id="CHEBI:456215"/>
        <dbReference type="EC" id="6.1.1.6"/>
    </reaction>
</comment>
<dbReference type="SUPFAM" id="SSF50249">
    <property type="entry name" value="Nucleic acid-binding proteins"/>
    <property type="match status" value="1"/>
</dbReference>
<proteinExistence type="inferred from homology"/>
<dbReference type="GO" id="GO:0004824">
    <property type="term" value="F:lysine-tRNA ligase activity"/>
    <property type="evidence" value="ECO:0007669"/>
    <property type="project" value="UniProtKB-UniRule"/>
</dbReference>
<dbReference type="CDD" id="cd04322">
    <property type="entry name" value="LysRS_N"/>
    <property type="match status" value="1"/>
</dbReference>
<dbReference type="GO" id="GO:0005524">
    <property type="term" value="F:ATP binding"/>
    <property type="evidence" value="ECO:0007669"/>
    <property type="project" value="UniProtKB-UniRule"/>
</dbReference>
<feature type="binding site" evidence="13">
    <location>
        <position position="416"/>
    </location>
    <ligand>
        <name>Mg(2+)</name>
        <dbReference type="ChEBI" id="CHEBI:18420"/>
        <label>1</label>
    </ligand>
</feature>
<dbReference type="SUPFAM" id="SSF55681">
    <property type="entry name" value="Class II aaRS and biotin synthetases"/>
    <property type="match status" value="1"/>
</dbReference>
<evidence type="ECO:0000256" key="10">
    <source>
        <dbReference type="ARBA" id="ARBA00022917"/>
    </source>
</evidence>
<evidence type="ECO:0000256" key="5">
    <source>
        <dbReference type="ARBA" id="ARBA00022598"/>
    </source>
</evidence>
<dbReference type="FunFam" id="3.30.930.10:FF:000001">
    <property type="entry name" value="Lysine--tRNA ligase"/>
    <property type="match status" value="1"/>
</dbReference>
<evidence type="ECO:0000256" key="4">
    <source>
        <dbReference type="ARBA" id="ARBA00022490"/>
    </source>
</evidence>
<dbReference type="InterPro" id="IPR018149">
    <property type="entry name" value="Lys-tRNA-synth_II_C"/>
</dbReference>
<keyword evidence="10 13" id="KW-0648">Protein biosynthesis</keyword>
<name>A0AAI9WNS2_9BURK</name>
<feature type="domain" description="Aminoacyl-transfer RNA synthetases class-II family profile" evidence="15">
    <location>
        <begin position="185"/>
        <end position="504"/>
    </location>
</feature>
<dbReference type="NCBIfam" id="NF001756">
    <property type="entry name" value="PRK00484.1"/>
    <property type="match status" value="1"/>
</dbReference>
<dbReference type="Proteomes" id="UP000469462">
    <property type="component" value="Unassembled WGS sequence"/>
</dbReference>
<evidence type="ECO:0000259" key="15">
    <source>
        <dbReference type="PROSITE" id="PS50862"/>
    </source>
</evidence>
<evidence type="ECO:0000256" key="13">
    <source>
        <dbReference type="HAMAP-Rule" id="MF_00252"/>
    </source>
</evidence>
<keyword evidence="8 13" id="KW-0067">ATP-binding</keyword>
<dbReference type="PROSITE" id="PS50862">
    <property type="entry name" value="AA_TRNA_LIGASE_II"/>
    <property type="match status" value="1"/>
</dbReference>
<comment type="similarity">
    <text evidence="2 13">Belongs to the class-II aminoacyl-tRNA synthetase family.</text>
</comment>
<protein>
    <recommendedName>
        <fullName evidence="13">Lysine--tRNA ligase</fullName>
        <ecNumber evidence="13">6.1.1.6</ecNumber>
    </recommendedName>
    <alternativeName>
        <fullName evidence="13">Lysyl-tRNA synthetase</fullName>
        <shortName evidence="13">LysRS</shortName>
    </alternativeName>
</protein>
<feature type="binding site" evidence="13">
    <location>
        <position position="423"/>
    </location>
    <ligand>
        <name>Mg(2+)</name>
        <dbReference type="ChEBI" id="CHEBI:18420"/>
        <label>1</label>
    </ligand>
</feature>
<sequence length="512" mass="58283">MTEQNFDVDRALDAELEHNVFTERRRKLAEIREQGVAYPNDFKRTALFGDLSEKFADATAEELERNPVSVAVSGRMMLKRVMGRASFATVRDFTGTMQYFVAEENVGEAAYAEFKTLDLGDIVAAKGTLMRTRMGELAVRVTEIRLMSKCLRPLPDKYKGLADTERCYRQRYVDLIVNEESRKRFLVRSRAIAAVRQYMIDSRFLEVETPMLHPIPGGANARPFVTHHNALDMDMYLRIAPELYLKRLVVGGFERVFEINRNFRNEGVSARHNPEFTMMEFYATYWTYRDLMDFTEALLRHVAAVAAGSPVLNYQGMTIDLSEPFDRLTPKDAILRYAPGYSVENLEDKEFLLRELERLGGEIPVDPGLGALQMALFDETVEKKLIKPTFIIDYPTEISPLARASDADHSITERFELFIAGRETANGFSELNDPDDQAERFRAQVEKKSHGDDEAMYYDSDYVRALEYGLPPTGGCGIGIDRFMMLLTNAPTIRDVLLFPHMRPETGKTAGA</sequence>
<dbReference type="Gene3D" id="2.40.50.140">
    <property type="entry name" value="Nucleic acid-binding proteins"/>
    <property type="match status" value="1"/>
</dbReference>
<dbReference type="Pfam" id="PF00152">
    <property type="entry name" value="tRNA-synt_2"/>
    <property type="match status" value="1"/>
</dbReference>
<dbReference type="RefSeq" id="WP_139687768.1">
    <property type="nucleotide sequence ID" value="NZ_WEHW01000001.1"/>
</dbReference>
<dbReference type="InterPro" id="IPR004364">
    <property type="entry name" value="Aa-tRNA-synt_II"/>
</dbReference>
<dbReference type="PANTHER" id="PTHR42918">
    <property type="entry name" value="LYSYL-TRNA SYNTHETASE"/>
    <property type="match status" value="1"/>
</dbReference>
<dbReference type="GO" id="GO:0000049">
    <property type="term" value="F:tRNA binding"/>
    <property type="evidence" value="ECO:0007669"/>
    <property type="project" value="TreeGrafter"/>
</dbReference>
<keyword evidence="4 13" id="KW-0963">Cytoplasm</keyword>
<dbReference type="GO" id="GO:0006430">
    <property type="term" value="P:lysyl-tRNA aminoacylation"/>
    <property type="evidence" value="ECO:0007669"/>
    <property type="project" value="UniProtKB-UniRule"/>
</dbReference>
<dbReference type="NCBIfam" id="TIGR00499">
    <property type="entry name" value="lysS_bact"/>
    <property type="match status" value="1"/>
</dbReference>
<evidence type="ECO:0000256" key="6">
    <source>
        <dbReference type="ARBA" id="ARBA00022723"/>
    </source>
</evidence>
<evidence type="ECO:0000256" key="14">
    <source>
        <dbReference type="RuleBase" id="RU000336"/>
    </source>
</evidence>
<evidence type="ECO:0000256" key="8">
    <source>
        <dbReference type="ARBA" id="ARBA00022840"/>
    </source>
</evidence>
<dbReference type="FunFam" id="2.40.50.140:FF:000024">
    <property type="entry name" value="Lysine--tRNA ligase"/>
    <property type="match status" value="1"/>
</dbReference>
<dbReference type="GO" id="GO:0000287">
    <property type="term" value="F:magnesium ion binding"/>
    <property type="evidence" value="ECO:0007669"/>
    <property type="project" value="UniProtKB-UniRule"/>
</dbReference>
<evidence type="ECO:0000256" key="7">
    <source>
        <dbReference type="ARBA" id="ARBA00022741"/>
    </source>
</evidence>
<dbReference type="GO" id="GO:0042803">
    <property type="term" value="F:protein homodimerization activity"/>
    <property type="evidence" value="ECO:0007669"/>
    <property type="project" value="UniProtKB-ARBA"/>
</dbReference>
<evidence type="ECO:0000256" key="1">
    <source>
        <dbReference type="ARBA" id="ARBA00004496"/>
    </source>
</evidence>
<dbReference type="Gene3D" id="3.30.930.10">
    <property type="entry name" value="Bira Bifunctional Protein, Domain 2"/>
    <property type="match status" value="1"/>
</dbReference>
<dbReference type="InterPro" id="IPR012340">
    <property type="entry name" value="NA-bd_OB-fold"/>
</dbReference>
<dbReference type="PRINTS" id="PR00982">
    <property type="entry name" value="TRNASYNTHLYS"/>
</dbReference>
<comment type="subunit">
    <text evidence="3 13">Homodimer.</text>
</comment>
<keyword evidence="6 13" id="KW-0479">Metal-binding</keyword>
<reference evidence="16 17" key="1">
    <citation type="submission" date="2019-10" db="EMBL/GenBank/DDBJ databases">
        <title>Genome diversity of Sutterella seckii.</title>
        <authorList>
            <person name="Chaplin A.V."/>
            <person name="Sokolova S.R."/>
            <person name="Mosin K.A."/>
            <person name="Ivanova E.L."/>
            <person name="Kochetkova T.O."/>
            <person name="Goltsov A.Y."/>
            <person name="Trofimov D.Y."/>
            <person name="Efimov B.A."/>
        </authorList>
    </citation>
    <scope>NUCLEOTIDE SEQUENCE [LARGE SCALE GENOMIC DNA]</scope>
    <source>
        <strain evidence="16 17">ASD3426</strain>
    </source>
</reference>
<keyword evidence="9 13" id="KW-0460">Magnesium</keyword>
<evidence type="ECO:0000256" key="12">
    <source>
        <dbReference type="ARBA" id="ARBA00048573"/>
    </source>
</evidence>
<gene>
    <name evidence="13 16" type="primary">lysS</name>
    <name evidence="16" type="ORF">GBM96_00160</name>
</gene>
<dbReference type="InterPro" id="IPR004365">
    <property type="entry name" value="NA-bd_OB_tRNA"/>
</dbReference>
<keyword evidence="11 13" id="KW-0030">Aminoacyl-tRNA synthetase</keyword>